<dbReference type="InterPro" id="IPR009057">
    <property type="entry name" value="Homeodomain-like_sf"/>
</dbReference>
<evidence type="ECO:0000313" key="6">
    <source>
        <dbReference type="EMBL" id="MCM6776757.1"/>
    </source>
</evidence>
<keyword evidence="2 4" id="KW-0238">DNA-binding</keyword>
<organism evidence="6 7">
    <name type="scientific">Nocardia pulmonis</name>
    <dbReference type="NCBI Taxonomy" id="2951408"/>
    <lineage>
        <taxon>Bacteria</taxon>
        <taxon>Bacillati</taxon>
        <taxon>Actinomycetota</taxon>
        <taxon>Actinomycetes</taxon>
        <taxon>Mycobacteriales</taxon>
        <taxon>Nocardiaceae</taxon>
        <taxon>Nocardia</taxon>
    </lineage>
</organism>
<dbReference type="EMBL" id="JAMRXG010000011">
    <property type="protein sequence ID" value="MCM6776757.1"/>
    <property type="molecule type" value="Genomic_DNA"/>
</dbReference>
<feature type="DNA-binding region" description="H-T-H motif" evidence="4">
    <location>
        <begin position="45"/>
        <end position="64"/>
    </location>
</feature>
<evidence type="ECO:0000256" key="2">
    <source>
        <dbReference type="ARBA" id="ARBA00023125"/>
    </source>
</evidence>
<gene>
    <name evidence="6" type="ORF">NDR86_25030</name>
</gene>
<dbReference type="AlphaFoldDB" id="A0A9X2E9G6"/>
<dbReference type="PANTHER" id="PTHR30055">
    <property type="entry name" value="HTH-TYPE TRANSCRIPTIONAL REGULATOR RUTR"/>
    <property type="match status" value="1"/>
</dbReference>
<dbReference type="InterPro" id="IPR050109">
    <property type="entry name" value="HTH-type_TetR-like_transc_reg"/>
</dbReference>
<proteinExistence type="predicted"/>
<dbReference type="PRINTS" id="PR00455">
    <property type="entry name" value="HTHTETR"/>
</dbReference>
<accession>A0A9X2E9G6</accession>
<evidence type="ECO:0000256" key="3">
    <source>
        <dbReference type="ARBA" id="ARBA00023163"/>
    </source>
</evidence>
<dbReference type="RefSeq" id="WP_251915098.1">
    <property type="nucleotide sequence ID" value="NZ_JAMRXG010000011.1"/>
</dbReference>
<evidence type="ECO:0000256" key="1">
    <source>
        <dbReference type="ARBA" id="ARBA00023015"/>
    </source>
</evidence>
<dbReference type="SUPFAM" id="SSF46689">
    <property type="entry name" value="Homeodomain-like"/>
    <property type="match status" value="1"/>
</dbReference>
<feature type="domain" description="HTH tetR-type" evidence="5">
    <location>
        <begin position="22"/>
        <end position="82"/>
    </location>
</feature>
<evidence type="ECO:0000313" key="7">
    <source>
        <dbReference type="Proteomes" id="UP001139157"/>
    </source>
</evidence>
<dbReference type="InterPro" id="IPR023772">
    <property type="entry name" value="DNA-bd_HTH_TetR-type_CS"/>
</dbReference>
<dbReference type="PROSITE" id="PS01081">
    <property type="entry name" value="HTH_TETR_1"/>
    <property type="match status" value="1"/>
</dbReference>
<dbReference type="PANTHER" id="PTHR30055:SF238">
    <property type="entry name" value="MYCOFACTOCIN BIOSYNTHESIS TRANSCRIPTIONAL REGULATOR MFTR-RELATED"/>
    <property type="match status" value="1"/>
</dbReference>
<comment type="caution">
    <text evidence="6">The sequence shown here is derived from an EMBL/GenBank/DDBJ whole genome shotgun (WGS) entry which is preliminary data.</text>
</comment>
<dbReference type="InterPro" id="IPR001647">
    <property type="entry name" value="HTH_TetR"/>
</dbReference>
<dbReference type="Proteomes" id="UP001139157">
    <property type="component" value="Unassembled WGS sequence"/>
</dbReference>
<dbReference type="Pfam" id="PF00440">
    <property type="entry name" value="TetR_N"/>
    <property type="match status" value="1"/>
</dbReference>
<name>A0A9X2E9G6_9NOCA</name>
<sequence>METTAEDRSAADKPDLRARRRAQTLDEIHRAAVSLSEQRGFDNVTVDEIAARAGVSPRTFFRYFPTKESAVLHDRWGFNQAIESVIATADAATLRPADIEAATEHVLGEVVDNPVAASGNAEEMARTFRVITLTPHLQAAMLTEWNARTQAAIESVEPGARLRLRLLLDINRVSVSAAVSEWIDARTAGADDADLPAIYRRLCTQVRTLYAQ</sequence>
<protein>
    <submittedName>
        <fullName evidence="6">TetR family transcriptional regulator</fullName>
    </submittedName>
</protein>
<evidence type="ECO:0000256" key="4">
    <source>
        <dbReference type="PROSITE-ProRule" id="PRU00335"/>
    </source>
</evidence>
<keyword evidence="7" id="KW-1185">Reference proteome</keyword>
<keyword evidence="3" id="KW-0804">Transcription</keyword>
<dbReference type="GO" id="GO:0003700">
    <property type="term" value="F:DNA-binding transcription factor activity"/>
    <property type="evidence" value="ECO:0007669"/>
    <property type="project" value="TreeGrafter"/>
</dbReference>
<keyword evidence="1" id="KW-0805">Transcription regulation</keyword>
<dbReference type="GO" id="GO:0000976">
    <property type="term" value="F:transcription cis-regulatory region binding"/>
    <property type="evidence" value="ECO:0007669"/>
    <property type="project" value="TreeGrafter"/>
</dbReference>
<reference evidence="6" key="1">
    <citation type="submission" date="2022-06" db="EMBL/GenBank/DDBJ databases">
        <title>Novel species in genus nocardia.</title>
        <authorList>
            <person name="Li F."/>
        </authorList>
    </citation>
    <scope>NUCLEOTIDE SEQUENCE</scope>
    <source>
        <strain evidence="6">CDC141</strain>
    </source>
</reference>
<evidence type="ECO:0000259" key="5">
    <source>
        <dbReference type="PROSITE" id="PS50977"/>
    </source>
</evidence>
<dbReference type="Gene3D" id="1.10.357.10">
    <property type="entry name" value="Tetracycline Repressor, domain 2"/>
    <property type="match status" value="1"/>
</dbReference>
<dbReference type="PROSITE" id="PS50977">
    <property type="entry name" value="HTH_TETR_2"/>
    <property type="match status" value="1"/>
</dbReference>